<dbReference type="RefSeq" id="WP_209704433.1">
    <property type="nucleotide sequence ID" value="NZ_JAFIDA010000001.1"/>
</dbReference>
<dbReference type="GO" id="GO:0008235">
    <property type="term" value="F:metalloexopeptidase activity"/>
    <property type="evidence" value="ECO:0007669"/>
    <property type="project" value="InterPro"/>
</dbReference>
<keyword evidence="6" id="KW-1185">Reference proteome</keyword>
<feature type="chain" id="PRO_5036845913" description="Peptidase M28 domain-containing protein" evidence="3">
    <location>
        <begin position="46"/>
        <end position="857"/>
    </location>
</feature>
<dbReference type="GO" id="GO:0006508">
    <property type="term" value="P:proteolysis"/>
    <property type="evidence" value="ECO:0007669"/>
    <property type="project" value="InterPro"/>
</dbReference>
<keyword evidence="2" id="KW-1133">Transmembrane helix</keyword>
<dbReference type="Proteomes" id="UP000675163">
    <property type="component" value="Unassembled WGS sequence"/>
</dbReference>
<feature type="transmembrane region" description="Helical" evidence="2">
    <location>
        <begin position="828"/>
        <end position="848"/>
    </location>
</feature>
<dbReference type="Gene3D" id="3.40.630.10">
    <property type="entry name" value="Zn peptidases"/>
    <property type="match status" value="1"/>
</dbReference>
<organism evidence="5 6">
    <name type="scientific">Leucobacter exalbidus</name>
    <dbReference type="NCBI Taxonomy" id="662960"/>
    <lineage>
        <taxon>Bacteria</taxon>
        <taxon>Bacillati</taxon>
        <taxon>Actinomycetota</taxon>
        <taxon>Actinomycetes</taxon>
        <taxon>Micrococcales</taxon>
        <taxon>Microbacteriaceae</taxon>
        <taxon>Leucobacter</taxon>
    </lineage>
</organism>
<feature type="compositionally biased region" description="Pro residues" evidence="1">
    <location>
        <begin position="768"/>
        <end position="781"/>
    </location>
</feature>
<evidence type="ECO:0000313" key="5">
    <source>
        <dbReference type="EMBL" id="MBP1325401.1"/>
    </source>
</evidence>
<dbReference type="EMBL" id="JAFIDA010000001">
    <property type="protein sequence ID" value="MBP1325401.1"/>
    <property type="molecule type" value="Genomic_DNA"/>
</dbReference>
<feature type="compositionally biased region" description="Low complexity" evidence="1">
    <location>
        <begin position="782"/>
        <end position="819"/>
    </location>
</feature>
<keyword evidence="2" id="KW-0472">Membrane</keyword>
<protein>
    <recommendedName>
        <fullName evidence="4">Peptidase M28 domain-containing protein</fullName>
    </recommendedName>
</protein>
<dbReference type="InterPro" id="IPR007484">
    <property type="entry name" value="Peptidase_M28"/>
</dbReference>
<evidence type="ECO:0000256" key="3">
    <source>
        <dbReference type="SAM" id="SignalP"/>
    </source>
</evidence>
<dbReference type="InterPro" id="IPR045175">
    <property type="entry name" value="M28_fam"/>
</dbReference>
<feature type="region of interest" description="Disordered" evidence="1">
    <location>
        <begin position="763"/>
        <end position="819"/>
    </location>
</feature>
<proteinExistence type="predicted"/>
<accession>A0A940PUD5</accession>
<dbReference type="Gene3D" id="3.50.30.30">
    <property type="match status" value="1"/>
</dbReference>
<dbReference type="AlphaFoldDB" id="A0A940PUD5"/>
<evidence type="ECO:0000313" key="6">
    <source>
        <dbReference type="Proteomes" id="UP000675163"/>
    </source>
</evidence>
<reference evidence="5" key="1">
    <citation type="submission" date="2021-02" db="EMBL/GenBank/DDBJ databases">
        <title>Sequencing the genomes of 1000 actinobacteria strains.</title>
        <authorList>
            <person name="Klenk H.-P."/>
        </authorList>
    </citation>
    <scope>NUCLEOTIDE SEQUENCE</scope>
    <source>
        <strain evidence="5">DSM 22850</strain>
    </source>
</reference>
<dbReference type="PANTHER" id="PTHR12147:SF26">
    <property type="entry name" value="PEPTIDASE M28 DOMAIN-CONTAINING PROTEIN"/>
    <property type="match status" value="1"/>
</dbReference>
<name>A0A940PUD5_9MICO</name>
<evidence type="ECO:0000259" key="4">
    <source>
        <dbReference type="Pfam" id="PF04389"/>
    </source>
</evidence>
<keyword evidence="2" id="KW-0812">Transmembrane</keyword>
<dbReference type="SUPFAM" id="SSF53187">
    <property type="entry name" value="Zn-dependent exopeptidases"/>
    <property type="match status" value="1"/>
</dbReference>
<evidence type="ECO:0000256" key="1">
    <source>
        <dbReference type="SAM" id="MobiDB-lite"/>
    </source>
</evidence>
<feature type="signal peptide" evidence="3">
    <location>
        <begin position="1"/>
        <end position="45"/>
    </location>
</feature>
<comment type="caution">
    <text evidence="5">The sequence shown here is derived from an EMBL/GenBank/DDBJ whole genome shotgun (WGS) entry which is preliminary data.</text>
</comment>
<evidence type="ECO:0000256" key="2">
    <source>
        <dbReference type="SAM" id="Phobius"/>
    </source>
</evidence>
<dbReference type="PANTHER" id="PTHR12147">
    <property type="entry name" value="METALLOPEPTIDASE M28 FAMILY MEMBER"/>
    <property type="match status" value="1"/>
</dbReference>
<gene>
    <name evidence="5" type="ORF">JOF28_000633</name>
</gene>
<feature type="domain" description="Peptidase M28" evidence="4">
    <location>
        <begin position="278"/>
        <end position="480"/>
    </location>
</feature>
<keyword evidence="3" id="KW-0732">Signal</keyword>
<dbReference type="Pfam" id="PF04389">
    <property type="entry name" value="Peptidase_M28"/>
    <property type="match status" value="1"/>
</dbReference>
<sequence>MTIQYANERAFTRPRPAGRAKRPLAILGAAALALPLILQGTAAQAVSFAPTDAIAAITSGTTTAGYQEEFLQAVNSQNIWNHDVHLADTIGPRVAGTPGEEAAAAYIEQTLTSYGFDTSRESFAATAQLFADVTPSRYQDGYASWQFRPASNAVVTGADAPVADNLVDIGGATADLAERTDLAGAIVLADWNTSAAVRSGVLTDLAAAGAIGVVFAKSEGISSPEALPNVGAVPAEAQGLVVVGAALNQGARMRALIADGPLSLSIATQVGGDTSTNVLGVRKAANGDPDAPIVYIGAHIDTVVGSHGASDNGSGSSIMLELARILGSYSLNTEVRVGAWGAEEQGIKGSKHHASTVMTPEDRDRTIGAWNMDMAGTGHPGDPGQEFGFWALTVDGDTVAENPVLELADEVSKLAGHGDLQVGQVGRSDHQSFRDVGIPAAVFSWMFWAGGTNIVLEPAYHQTTDTLEFVSEERMAIAAQILGGSVFRAALEEVTIEVTDEQGDPAVGAQLALSCDGENTWRDAGVTGDTGSATTHVPNATCDVVALAADGARGSVAAVEIAADPTVKIEVSSDAIAPEVIAEVSPATPASQWHTSAPVNVTLSATDNADDAPVLESSLNGADWAVVTEATVLTTDGLHTIAARATDDFGNQSDELETSVGIDTVGPELSVAVVPEQRGQLEVASNDATSGVARVEYQIKNVAASSVAAMGAESWQLLADGEDLVDNTVVAAITLPNGQTSVAVRALDVAGNVSEVAEVTVAAAPTSSTPPAPIPTNPPTTTPTDPTTTDPTTTTTTTPSSTTATGTTPTQSTTTANASLSQTGGMPLVGAGAVGLVLLLTGGAALTVRRRQARNAA</sequence>